<dbReference type="PATRIC" id="fig|573.1524.peg.2367"/>
<sequence length="437" mass="50183">MIKKMFLPLFTGGLLGKFAGVFRELLMAWCFGTGPETSSFRITQTVLLSPINLFSSDIISGGLIPKYRALVDNDNVSAKSLFGAVLVINITLALVLTLFFLFFSTDITHFFLSEGENYFDVLHSFIYGAAFSVIPYVYSNICSSILVVHKELSPFSHRASIQAVFLSIGILLSFYLKDYNYFVYAFPLSYIFMSIWITFILVKINAIPKFDNVLITILNFFNSVKFLLLVPALYQIYWLVEKHIGSQISLTMISTYEYAKFYTETFISLISVPLGYAILASSHDETIKARKTILYYNFFVLFVSYVLFFLGWFFIKLVYQHGSFTSTDTSHVYEQLKILSLTLFFQANFYLNLKILSVKGRYSIIFLSVFLSVSSGMLSLFFLRDMLGVYIVAVSFFILNFVGSMTLMMIERNFERHMLFVFLGVCFLALYYFKGFH</sequence>
<evidence type="ECO:0000256" key="4">
    <source>
        <dbReference type="ARBA" id="ARBA00022960"/>
    </source>
</evidence>
<organism evidence="11">
    <name type="scientific">Klebsiella pneumoniae</name>
    <dbReference type="NCBI Taxonomy" id="573"/>
    <lineage>
        <taxon>Bacteria</taxon>
        <taxon>Pseudomonadati</taxon>
        <taxon>Pseudomonadota</taxon>
        <taxon>Gammaproteobacteria</taxon>
        <taxon>Enterobacterales</taxon>
        <taxon>Enterobacteriaceae</taxon>
        <taxon>Klebsiella/Raoultella group</taxon>
        <taxon>Klebsiella</taxon>
        <taxon>Klebsiella pneumoniae complex</taxon>
    </lineage>
</organism>
<feature type="transmembrane region" description="Helical" evidence="10">
    <location>
        <begin position="159"/>
        <end position="176"/>
    </location>
</feature>
<gene>
    <name evidence="11" type="primary">wzx</name>
</gene>
<feature type="transmembrane region" description="Helical" evidence="10">
    <location>
        <begin position="365"/>
        <end position="383"/>
    </location>
</feature>
<dbReference type="GO" id="GO:0009252">
    <property type="term" value="P:peptidoglycan biosynthetic process"/>
    <property type="evidence" value="ECO:0007669"/>
    <property type="project" value="UniProtKB-KW"/>
</dbReference>
<proteinExistence type="inferred from homology"/>
<dbReference type="AlphaFoldDB" id="A0A193SDR7"/>
<evidence type="ECO:0000256" key="7">
    <source>
        <dbReference type="ARBA" id="ARBA00023136"/>
    </source>
</evidence>
<feature type="transmembrane region" description="Helical" evidence="10">
    <location>
        <begin position="214"/>
        <end position="239"/>
    </location>
</feature>
<name>A0A193SDR7_KLEPN</name>
<comment type="similarity">
    <text evidence="9">Belongs to the MurJ/MviN family.</text>
</comment>
<feature type="transmembrane region" description="Helical" evidence="10">
    <location>
        <begin position="182"/>
        <end position="202"/>
    </location>
</feature>
<dbReference type="RefSeq" id="WP_142777496.1">
    <property type="nucleotide sequence ID" value="NZ_CP084531.1"/>
</dbReference>
<evidence type="ECO:0000256" key="1">
    <source>
        <dbReference type="ARBA" id="ARBA00004651"/>
    </source>
</evidence>
<dbReference type="GO" id="GO:0005886">
    <property type="term" value="C:plasma membrane"/>
    <property type="evidence" value="ECO:0007669"/>
    <property type="project" value="UniProtKB-SubCell"/>
</dbReference>
<dbReference type="InterPro" id="IPR004268">
    <property type="entry name" value="MurJ"/>
</dbReference>
<accession>A0A193SDR7</accession>
<feature type="transmembrane region" description="Helical" evidence="10">
    <location>
        <begin position="81"/>
        <end position="105"/>
    </location>
</feature>
<evidence type="ECO:0000313" key="11">
    <source>
        <dbReference type="EMBL" id="CZQ24713.1"/>
    </source>
</evidence>
<dbReference type="GO" id="GO:0008360">
    <property type="term" value="P:regulation of cell shape"/>
    <property type="evidence" value="ECO:0007669"/>
    <property type="project" value="UniProtKB-KW"/>
</dbReference>
<evidence type="ECO:0000256" key="3">
    <source>
        <dbReference type="ARBA" id="ARBA00022692"/>
    </source>
</evidence>
<feature type="transmembrane region" description="Helical" evidence="10">
    <location>
        <begin position="417"/>
        <end position="433"/>
    </location>
</feature>
<keyword evidence="3 10" id="KW-0812">Transmembrane</keyword>
<evidence type="ECO:0000256" key="9">
    <source>
        <dbReference type="ARBA" id="ARBA00061532"/>
    </source>
</evidence>
<evidence type="ECO:0000256" key="5">
    <source>
        <dbReference type="ARBA" id="ARBA00022984"/>
    </source>
</evidence>
<feature type="transmembrane region" description="Helical" evidence="10">
    <location>
        <begin position="293"/>
        <end position="315"/>
    </location>
</feature>
<feature type="transmembrane region" description="Helical" evidence="10">
    <location>
        <begin position="125"/>
        <end position="147"/>
    </location>
</feature>
<evidence type="ECO:0000256" key="8">
    <source>
        <dbReference type="ARBA" id="ARBA00060041"/>
    </source>
</evidence>
<comment type="function">
    <text evidence="8">Involved in peptidoglycan biosynthesis. Transports lipid-linked peptidoglycan precursors from the inner to the outer leaflet of the cytoplasmic membrane.</text>
</comment>
<evidence type="ECO:0000256" key="10">
    <source>
        <dbReference type="SAM" id="Phobius"/>
    </source>
</evidence>
<evidence type="ECO:0000256" key="2">
    <source>
        <dbReference type="ARBA" id="ARBA00022475"/>
    </source>
</evidence>
<feature type="transmembrane region" description="Helical" evidence="10">
    <location>
        <begin position="389"/>
        <end position="410"/>
    </location>
</feature>
<keyword evidence="7 10" id="KW-0472">Membrane</keyword>
<keyword evidence="4" id="KW-0133">Cell shape</keyword>
<comment type="subcellular location">
    <subcellularLocation>
        <location evidence="1">Cell membrane</location>
        <topology evidence="1">Multi-pass membrane protein</topology>
    </subcellularLocation>
</comment>
<protein>
    <submittedName>
        <fullName evidence="11">Integral membrane protein MviN</fullName>
    </submittedName>
</protein>
<dbReference type="Pfam" id="PF03023">
    <property type="entry name" value="MurJ"/>
    <property type="match status" value="1"/>
</dbReference>
<keyword evidence="5" id="KW-0573">Peptidoglycan synthesis</keyword>
<dbReference type="EMBL" id="LT174569">
    <property type="protein sequence ID" value="CZQ24713.1"/>
    <property type="molecule type" value="Genomic_DNA"/>
</dbReference>
<feature type="transmembrane region" description="Helical" evidence="10">
    <location>
        <begin position="259"/>
        <end position="281"/>
    </location>
</feature>
<evidence type="ECO:0000256" key="6">
    <source>
        <dbReference type="ARBA" id="ARBA00022989"/>
    </source>
</evidence>
<keyword evidence="6 10" id="KW-1133">Transmembrane helix</keyword>
<reference evidence="11" key="2">
    <citation type="submission" date="2016-06" db="EMBL/GenBank/DDBJ databases">
        <title>Towards a vaccine: An investigation of Klebsiella pneumoniae surface antigens.</title>
        <authorList>
            <person name="Follador R."/>
            <person name="Heinz E."/>
            <person name="Wyres K.L."/>
            <person name="Ellington M.J."/>
            <person name="Kowarik M."/>
            <person name="Holt K.E."/>
            <person name="Thomson N.R."/>
        </authorList>
    </citation>
    <scope>NUCLEOTIDE SEQUENCE</scope>
    <source>
        <strain evidence="11">K77An</strain>
    </source>
</reference>
<feature type="transmembrane region" description="Helical" evidence="10">
    <location>
        <begin position="47"/>
        <end position="69"/>
    </location>
</feature>
<keyword evidence="2" id="KW-1003">Cell membrane</keyword>
<reference evidence="11" key="1">
    <citation type="submission" date="2016-02" db="EMBL/GenBank/DDBJ databases">
        <authorList>
            <person name="Wen L."/>
            <person name="He K."/>
            <person name="Yang H."/>
        </authorList>
    </citation>
    <scope>NUCLEOTIDE SEQUENCE</scope>
    <source>
        <strain evidence="11">K77An</strain>
    </source>
</reference>